<protein>
    <recommendedName>
        <fullName evidence="11">Clarin 1</fullName>
    </recommendedName>
</protein>
<reference evidence="8 10" key="3">
    <citation type="submission" date="2020-07" db="EMBL/GenBank/DDBJ databases">
        <title>A long reads based de novo assembly of the rainbow trout Arlee double haploid line genome.</title>
        <authorList>
            <person name="Gao G."/>
            <person name="Palti Y."/>
        </authorList>
    </citation>
    <scope>NUCLEOTIDE SEQUENCE [LARGE SCALE GENOMIC DNA]</scope>
</reference>
<evidence type="ECO:0000256" key="5">
    <source>
        <dbReference type="ARBA" id="ARBA00023136"/>
    </source>
</evidence>
<evidence type="ECO:0000313" key="10">
    <source>
        <dbReference type="Proteomes" id="UP000694395"/>
    </source>
</evidence>
<evidence type="ECO:0000313" key="7">
    <source>
        <dbReference type="EMBL" id="CDQ72171.1"/>
    </source>
</evidence>
<dbReference type="GeneTree" id="ENSGT00850000132319"/>
<keyword evidence="5 6" id="KW-0472">Membrane</keyword>
<evidence type="ECO:0008006" key="11">
    <source>
        <dbReference type="Google" id="ProtNLM"/>
    </source>
</evidence>
<dbReference type="GO" id="GO:0016020">
    <property type="term" value="C:membrane"/>
    <property type="evidence" value="ECO:0007669"/>
    <property type="project" value="UniProtKB-SubCell"/>
</dbReference>
<keyword evidence="4 6" id="KW-1133">Transmembrane helix</keyword>
<dbReference type="Proteomes" id="UP000193380">
    <property type="component" value="Unassembled WGS sequence"/>
</dbReference>
<dbReference type="PaxDb" id="8022-A0A060WY87"/>
<feature type="transmembrane region" description="Helical" evidence="6">
    <location>
        <begin position="101"/>
        <end position="124"/>
    </location>
</feature>
<dbReference type="AlphaFoldDB" id="A0A060WY87"/>
<evidence type="ECO:0000256" key="6">
    <source>
        <dbReference type="SAM" id="Phobius"/>
    </source>
</evidence>
<reference evidence="8" key="4">
    <citation type="submission" date="2025-05" db="UniProtKB">
        <authorList>
            <consortium name="Ensembl"/>
        </authorList>
    </citation>
    <scope>IDENTIFICATION</scope>
</reference>
<evidence type="ECO:0000313" key="8">
    <source>
        <dbReference type="Ensembl" id="ENSOMYP00000101139.1"/>
    </source>
</evidence>
<organism evidence="7 9">
    <name type="scientific">Oncorhynchus mykiss</name>
    <name type="common">Rainbow trout</name>
    <name type="synonym">Salmo gairdneri</name>
    <dbReference type="NCBI Taxonomy" id="8022"/>
    <lineage>
        <taxon>Eukaryota</taxon>
        <taxon>Metazoa</taxon>
        <taxon>Chordata</taxon>
        <taxon>Craniata</taxon>
        <taxon>Vertebrata</taxon>
        <taxon>Euteleostomi</taxon>
        <taxon>Actinopterygii</taxon>
        <taxon>Neopterygii</taxon>
        <taxon>Teleostei</taxon>
        <taxon>Protacanthopterygii</taxon>
        <taxon>Salmoniformes</taxon>
        <taxon>Salmonidae</taxon>
        <taxon>Salmoninae</taxon>
        <taxon>Oncorhynchus</taxon>
    </lineage>
</organism>
<proteinExistence type="inferred from homology"/>
<dbReference type="Pfam" id="PF25807">
    <property type="entry name" value="Clarin-2"/>
    <property type="match status" value="1"/>
</dbReference>
<evidence type="ECO:0000256" key="4">
    <source>
        <dbReference type="ARBA" id="ARBA00022989"/>
    </source>
</evidence>
<dbReference type="OrthoDB" id="10012538at2759"/>
<feature type="transmembrane region" description="Helical" evidence="6">
    <location>
        <begin position="136"/>
        <end position="156"/>
    </location>
</feature>
<evidence type="ECO:0000256" key="3">
    <source>
        <dbReference type="ARBA" id="ARBA00022692"/>
    </source>
</evidence>
<dbReference type="PANTHER" id="PTHR31548:SF4">
    <property type="entry name" value="CLARIN-1"/>
    <property type="match status" value="1"/>
</dbReference>
<evidence type="ECO:0000313" key="9">
    <source>
        <dbReference type="Proteomes" id="UP000193380"/>
    </source>
</evidence>
<comment type="similarity">
    <text evidence="2">Belongs to the clarin family.</text>
</comment>
<keyword evidence="3 6" id="KW-0812">Transmembrane</keyword>
<dbReference type="Ensembl" id="ENSOMYT00000109710.2">
    <property type="protein sequence ID" value="ENSOMYP00000101139.1"/>
    <property type="gene ID" value="ENSOMYG00000045701.2"/>
</dbReference>
<feature type="transmembrane region" description="Helical" evidence="6">
    <location>
        <begin position="189"/>
        <end position="209"/>
    </location>
</feature>
<dbReference type="GO" id="GO:0007605">
    <property type="term" value="P:sensory perception of sound"/>
    <property type="evidence" value="ECO:0007669"/>
    <property type="project" value="TreeGrafter"/>
</dbReference>
<evidence type="ECO:0000256" key="1">
    <source>
        <dbReference type="ARBA" id="ARBA00004141"/>
    </source>
</evidence>
<name>A0A060WY87_ONCMY</name>
<dbReference type="InterPro" id="IPR026748">
    <property type="entry name" value="Clarin"/>
</dbReference>
<reference evidence="7" key="2">
    <citation type="submission" date="2014-03" db="EMBL/GenBank/DDBJ databases">
        <authorList>
            <person name="Genoscope - CEA"/>
        </authorList>
    </citation>
    <scope>NUCLEOTIDE SEQUENCE</scope>
</reference>
<gene>
    <name evidence="8" type="primary">LOC110490071</name>
    <name evidence="7" type="ORF">GSONMT00053496001</name>
</gene>
<dbReference type="RefSeq" id="XP_021418887.1">
    <property type="nucleotide sequence ID" value="XM_021563212.2"/>
</dbReference>
<sequence>MPSRQKKIIFSVAGVLSFGCVLIVAAAMGSQFWVQGTMLCTTGAQLVNATGQELDKFVGRVNYGLFHGQTVKQCGLGGRPFRFSFFPNLVDVIPASLHVTVIFFCGVLILFSSVATGFFVYNAFGSPYETLHGALGLYLWNFVCCLCSCLVMILFASEVKLHRLSDHIANFNEGTFMYKTHTEQFDHSFWLIFLTFLVHGLNILLIRVAGIQFPFQEAKESNVNTGASDLMY</sequence>
<keyword evidence="10" id="KW-1185">Reference proteome</keyword>
<comment type="subcellular location">
    <subcellularLocation>
        <location evidence="1">Membrane</location>
        <topology evidence="1">Multi-pass membrane protein</topology>
    </subcellularLocation>
</comment>
<dbReference type="EMBL" id="FR904815">
    <property type="protein sequence ID" value="CDQ72171.1"/>
    <property type="molecule type" value="Genomic_DNA"/>
</dbReference>
<evidence type="ECO:0000256" key="2">
    <source>
        <dbReference type="ARBA" id="ARBA00005787"/>
    </source>
</evidence>
<dbReference type="Proteomes" id="UP000694395">
    <property type="component" value="Chromosome 15"/>
</dbReference>
<dbReference type="PANTHER" id="PTHR31548">
    <property type="entry name" value="CLARIN"/>
    <property type="match status" value="1"/>
</dbReference>
<dbReference type="GeneID" id="110490071"/>
<dbReference type="STRING" id="8022.A0A060WY87"/>
<dbReference type="PROSITE" id="PS51257">
    <property type="entry name" value="PROKAR_LIPOPROTEIN"/>
    <property type="match status" value="1"/>
</dbReference>
<reference evidence="7" key="1">
    <citation type="journal article" date="2014" name="Nat. Commun.">
        <title>The rainbow trout genome provides novel insights into evolution after whole-genome duplication in vertebrates.</title>
        <authorList>
            <person name="Berthelot C."/>
            <person name="Brunet F."/>
            <person name="Chalopin D."/>
            <person name="Juanchich A."/>
            <person name="Bernard M."/>
            <person name="Noel B."/>
            <person name="Bento P."/>
            <person name="Da Silva C."/>
            <person name="Labadie K."/>
            <person name="Alberti A."/>
            <person name="Aury J.M."/>
            <person name="Louis A."/>
            <person name="Dehais P."/>
            <person name="Bardou P."/>
            <person name="Montfort J."/>
            <person name="Klopp C."/>
            <person name="Cabau C."/>
            <person name="Gaspin C."/>
            <person name="Thorgaard G.H."/>
            <person name="Boussaha M."/>
            <person name="Quillet E."/>
            <person name="Guyomard R."/>
            <person name="Galiana D."/>
            <person name="Bobe J."/>
            <person name="Volff J.N."/>
            <person name="Genet C."/>
            <person name="Wincker P."/>
            <person name="Jaillon O."/>
            <person name="Roest Crollius H."/>
            <person name="Guiguen Y."/>
        </authorList>
    </citation>
    <scope>NUCLEOTIDE SEQUENCE [LARGE SCALE GENOMIC DNA]</scope>
</reference>
<accession>A0A060WY87</accession>
<dbReference type="GO" id="GO:0050957">
    <property type="term" value="P:equilibrioception"/>
    <property type="evidence" value="ECO:0007669"/>
    <property type="project" value="TreeGrafter"/>
</dbReference>
<dbReference type="KEGG" id="omy:110490071"/>
<feature type="transmembrane region" description="Helical" evidence="6">
    <location>
        <begin position="7"/>
        <end position="28"/>
    </location>
</feature>